<gene>
    <name evidence="3" type="ORF">UH38_01465</name>
</gene>
<dbReference type="GO" id="GO:0008658">
    <property type="term" value="F:penicillin binding"/>
    <property type="evidence" value="ECO:0007669"/>
    <property type="project" value="InterPro"/>
</dbReference>
<dbReference type="InterPro" id="IPR012338">
    <property type="entry name" value="Beta-lactam/transpept-like"/>
</dbReference>
<evidence type="ECO:0000259" key="2">
    <source>
        <dbReference type="Pfam" id="PF00905"/>
    </source>
</evidence>
<dbReference type="SUPFAM" id="SSF56601">
    <property type="entry name" value="beta-lactamase/transpeptidase-like"/>
    <property type="match status" value="1"/>
</dbReference>
<name>A0A0D8ZXI2_9CYAN</name>
<keyword evidence="1" id="KW-0732">Signal</keyword>
<dbReference type="Proteomes" id="UP000032452">
    <property type="component" value="Unassembled WGS sequence"/>
</dbReference>
<sequence>MSLLRGIAIASACLILLPSAMPKAVRPATIATASPTQVLLTQQTKSTWQERPDFAKYFQKAGVKGTFLLYNRKQNLYLVYNRQSANSRVVPASTYKILNSLIALETGAIADENEVIKWDGVKREFPVWNKDQTMRTAIKDSVVWFYQELARRIGQQRMQRYINLANYGNRDISGGIDRFWLDGGLRITPKEQIDFLVKLQQNKLPFSERSMAIVKNIIINEKTSDYVLRGKTGWQKQVGWYVGYLERGSDVYFFAINMDIAKPEDAKARVAITKSILQDLGLVAKTK</sequence>
<organism evidence="3 4">
    <name type="scientific">Aliterella atlantica CENA595</name>
    <dbReference type="NCBI Taxonomy" id="1618023"/>
    <lineage>
        <taxon>Bacteria</taxon>
        <taxon>Bacillati</taxon>
        <taxon>Cyanobacteriota</taxon>
        <taxon>Cyanophyceae</taxon>
        <taxon>Chroococcidiopsidales</taxon>
        <taxon>Aliterellaceae</taxon>
        <taxon>Aliterella</taxon>
    </lineage>
</organism>
<dbReference type="RefSeq" id="WP_045052819.1">
    <property type="nucleotide sequence ID" value="NZ_CAWMDP010000017.1"/>
</dbReference>
<protein>
    <submittedName>
        <fullName evidence="3">Beta-lactamase</fullName>
    </submittedName>
</protein>
<feature type="chain" id="PRO_5002337457" evidence="1">
    <location>
        <begin position="25"/>
        <end position="287"/>
    </location>
</feature>
<dbReference type="STRING" id="1618023.UH38_01465"/>
<dbReference type="NCBIfam" id="NF012161">
    <property type="entry name" value="bla_class_D_main"/>
    <property type="match status" value="1"/>
</dbReference>
<proteinExistence type="predicted"/>
<dbReference type="AlphaFoldDB" id="A0A0D8ZXI2"/>
<keyword evidence="4" id="KW-1185">Reference proteome</keyword>
<comment type="caution">
    <text evidence="3">The sequence shown here is derived from an EMBL/GenBank/DDBJ whole genome shotgun (WGS) entry which is preliminary data.</text>
</comment>
<feature type="signal peptide" evidence="1">
    <location>
        <begin position="1"/>
        <end position="24"/>
    </location>
</feature>
<evidence type="ECO:0000256" key="1">
    <source>
        <dbReference type="SAM" id="SignalP"/>
    </source>
</evidence>
<dbReference type="Gene3D" id="3.40.710.10">
    <property type="entry name" value="DD-peptidase/beta-lactamase superfamily"/>
    <property type="match status" value="1"/>
</dbReference>
<evidence type="ECO:0000313" key="4">
    <source>
        <dbReference type="Proteomes" id="UP000032452"/>
    </source>
</evidence>
<evidence type="ECO:0000313" key="3">
    <source>
        <dbReference type="EMBL" id="KJH73470.1"/>
    </source>
</evidence>
<dbReference type="PATRIC" id="fig|1618023.3.peg.1532"/>
<reference evidence="3 4" key="1">
    <citation type="submission" date="2015-02" db="EMBL/GenBank/DDBJ databases">
        <title>Draft genome of a novel marine cyanobacterium (Chroococcales) isolated from South Atlantic Ocean.</title>
        <authorList>
            <person name="Rigonato J."/>
            <person name="Alvarenga D.O."/>
            <person name="Branco L.H."/>
            <person name="Varani A.M."/>
            <person name="Brandini F.P."/>
            <person name="Fiore M.F."/>
        </authorList>
    </citation>
    <scope>NUCLEOTIDE SEQUENCE [LARGE SCALE GENOMIC DNA]</scope>
    <source>
        <strain evidence="3 4">CENA595</strain>
    </source>
</reference>
<dbReference type="EMBL" id="JYON01000001">
    <property type="protein sequence ID" value="KJH73470.1"/>
    <property type="molecule type" value="Genomic_DNA"/>
</dbReference>
<feature type="domain" description="Penicillin-binding protein transpeptidase" evidence="2">
    <location>
        <begin position="75"/>
        <end position="278"/>
    </location>
</feature>
<accession>A0A0D8ZXI2</accession>
<dbReference type="Pfam" id="PF00905">
    <property type="entry name" value="Transpeptidase"/>
    <property type="match status" value="1"/>
</dbReference>
<dbReference type="InterPro" id="IPR001460">
    <property type="entry name" value="PCN-bd_Tpept"/>
</dbReference>